<comment type="similarity">
    <text evidence="3">Belongs to the CitM (TC 2.A.11) transporter family.</text>
</comment>
<keyword evidence="13" id="KW-1185">Reference proteome</keyword>
<keyword evidence="5" id="KW-1003">Cell membrane</keyword>
<keyword evidence="9 10" id="KW-0472">Membrane</keyword>
<evidence type="ECO:0000256" key="8">
    <source>
        <dbReference type="ARBA" id="ARBA00022989"/>
    </source>
</evidence>
<comment type="similarity">
    <text evidence="2">Belongs to the ArsB family.</text>
</comment>
<comment type="caution">
    <text evidence="12">The sequence shown here is derived from an EMBL/GenBank/DDBJ whole genome shotgun (WGS) entry which is preliminary data.</text>
</comment>
<feature type="transmembrane region" description="Helical" evidence="10">
    <location>
        <begin position="67"/>
        <end position="93"/>
    </location>
</feature>
<evidence type="ECO:0000313" key="12">
    <source>
        <dbReference type="EMBL" id="KYZ78111.1"/>
    </source>
</evidence>
<dbReference type="PANTHER" id="PTHR43302">
    <property type="entry name" value="TRANSPORTER ARSB-RELATED"/>
    <property type="match status" value="1"/>
</dbReference>
<accession>A0A154BVY5</accession>
<feature type="transmembrane region" description="Helical" evidence="10">
    <location>
        <begin position="270"/>
        <end position="293"/>
    </location>
</feature>
<evidence type="ECO:0000259" key="11">
    <source>
        <dbReference type="Pfam" id="PF03600"/>
    </source>
</evidence>
<protein>
    <submittedName>
        <fullName evidence="12">Anion transporter</fullName>
    </submittedName>
</protein>
<dbReference type="GO" id="GO:0005886">
    <property type="term" value="C:plasma membrane"/>
    <property type="evidence" value="ECO:0007669"/>
    <property type="project" value="UniProtKB-SubCell"/>
</dbReference>
<evidence type="ECO:0000256" key="7">
    <source>
        <dbReference type="ARBA" id="ARBA00022849"/>
    </source>
</evidence>
<evidence type="ECO:0000256" key="10">
    <source>
        <dbReference type="SAM" id="Phobius"/>
    </source>
</evidence>
<feature type="transmembrane region" description="Helical" evidence="10">
    <location>
        <begin position="389"/>
        <end position="410"/>
    </location>
</feature>
<evidence type="ECO:0000313" key="13">
    <source>
        <dbReference type="Proteomes" id="UP000076268"/>
    </source>
</evidence>
<feature type="domain" description="Citrate transporter-like" evidence="11">
    <location>
        <begin position="21"/>
        <end position="358"/>
    </location>
</feature>
<keyword evidence="7" id="KW-0059">Arsenical resistance</keyword>
<dbReference type="GO" id="GO:0046685">
    <property type="term" value="P:response to arsenic-containing substance"/>
    <property type="evidence" value="ECO:0007669"/>
    <property type="project" value="UniProtKB-KW"/>
</dbReference>
<dbReference type="InterPro" id="IPR004680">
    <property type="entry name" value="Cit_transptr-like_dom"/>
</dbReference>
<dbReference type="PANTHER" id="PTHR43302:SF5">
    <property type="entry name" value="TRANSPORTER ARSB-RELATED"/>
    <property type="match status" value="1"/>
</dbReference>
<feature type="transmembrane region" description="Helical" evidence="10">
    <location>
        <begin position="178"/>
        <end position="204"/>
    </location>
</feature>
<keyword evidence="6 10" id="KW-0812">Transmembrane</keyword>
<dbReference type="GO" id="GO:0015105">
    <property type="term" value="F:arsenite transmembrane transporter activity"/>
    <property type="evidence" value="ECO:0007669"/>
    <property type="project" value="InterPro"/>
</dbReference>
<dbReference type="EMBL" id="LSGP01000001">
    <property type="protein sequence ID" value="KYZ78111.1"/>
    <property type="molecule type" value="Genomic_DNA"/>
</dbReference>
<feature type="transmembrane region" description="Helical" evidence="10">
    <location>
        <begin position="314"/>
        <end position="340"/>
    </location>
</feature>
<dbReference type="Pfam" id="PF03600">
    <property type="entry name" value="CitMHS"/>
    <property type="match status" value="1"/>
</dbReference>
<keyword evidence="4" id="KW-0813">Transport</keyword>
<feature type="transmembrane region" description="Helical" evidence="10">
    <location>
        <begin position="352"/>
        <end position="377"/>
    </location>
</feature>
<dbReference type="Proteomes" id="UP000076268">
    <property type="component" value="Unassembled WGS sequence"/>
</dbReference>
<keyword evidence="8 10" id="KW-1133">Transmembrane helix</keyword>
<feature type="transmembrane region" description="Helical" evidence="10">
    <location>
        <begin position="146"/>
        <end position="166"/>
    </location>
</feature>
<evidence type="ECO:0000256" key="9">
    <source>
        <dbReference type="ARBA" id="ARBA00023136"/>
    </source>
</evidence>
<dbReference type="PRINTS" id="PR00758">
    <property type="entry name" value="ARSENICPUMP"/>
</dbReference>
<feature type="transmembrane region" description="Helical" evidence="10">
    <location>
        <begin position="7"/>
        <end position="25"/>
    </location>
</feature>
<dbReference type="STRING" id="1794912.AXX12_00765"/>
<feature type="transmembrane region" description="Helical" evidence="10">
    <location>
        <begin position="113"/>
        <end position="134"/>
    </location>
</feature>
<evidence type="ECO:0000256" key="6">
    <source>
        <dbReference type="ARBA" id="ARBA00022692"/>
    </source>
</evidence>
<evidence type="ECO:0000256" key="1">
    <source>
        <dbReference type="ARBA" id="ARBA00004651"/>
    </source>
</evidence>
<organism evidence="12 13">
    <name type="scientific">Anaerosporomusa subterranea</name>
    <dbReference type="NCBI Taxonomy" id="1794912"/>
    <lineage>
        <taxon>Bacteria</taxon>
        <taxon>Bacillati</taxon>
        <taxon>Bacillota</taxon>
        <taxon>Negativicutes</taxon>
        <taxon>Acetonemataceae</taxon>
        <taxon>Anaerosporomusa</taxon>
    </lineage>
</organism>
<name>A0A154BVY5_ANASB</name>
<evidence type="ECO:0000256" key="5">
    <source>
        <dbReference type="ARBA" id="ARBA00022475"/>
    </source>
</evidence>
<comment type="subcellular location">
    <subcellularLocation>
        <location evidence="1">Cell membrane</location>
        <topology evidence="1">Multi-pass membrane protein</topology>
    </subcellularLocation>
</comment>
<dbReference type="OrthoDB" id="9765532at2"/>
<dbReference type="AlphaFoldDB" id="A0A154BVY5"/>
<dbReference type="InterPro" id="IPR000802">
    <property type="entry name" value="Arsenical_pump_ArsB"/>
</dbReference>
<evidence type="ECO:0000256" key="2">
    <source>
        <dbReference type="ARBA" id="ARBA00006433"/>
    </source>
</evidence>
<gene>
    <name evidence="12" type="ORF">AXX12_00765</name>
</gene>
<reference evidence="12 13" key="1">
    <citation type="submission" date="2016-02" db="EMBL/GenBank/DDBJ databases">
        <title>Anaerosporomusa subterraneum gen. nov., sp. nov., a spore-forming obligate anaerobe isolated from saprolite.</title>
        <authorList>
            <person name="Choi J.K."/>
            <person name="Shah M."/>
            <person name="Yee N."/>
        </authorList>
    </citation>
    <scope>NUCLEOTIDE SEQUENCE [LARGE SCALE GENOMIC DNA]</scope>
    <source>
        <strain evidence="12 13">RU4</strain>
    </source>
</reference>
<feature type="transmembrane region" description="Helical" evidence="10">
    <location>
        <begin position="225"/>
        <end position="250"/>
    </location>
</feature>
<evidence type="ECO:0000256" key="4">
    <source>
        <dbReference type="ARBA" id="ARBA00022448"/>
    </source>
</evidence>
<sequence length="412" mass="43613">MIGLDQYTVALVAGVILALALFVFTLGKSPVFRVDRAGAAIIGAAAMIACGVLSFEEAMQSVDFKTIVILFSMMIVVANLKIAGFFDLIGSAILRQISSKQSLLLSTIMVSGVMSALAINDVVCLLFTPVVLLVCRRGKCNPMPHLLAVAMASNIGSAATLLGNPQNILIGSLSGLSFASYFFTASPIALGGLLLTHGILSVLYRRELSGFISPEAEQHSVVIHGYLIAKTLLVLTAILAAYIAGFELALASSVGAAFLLITRRVNPNKVYASVDFNLLVIFIGLFIIVGGVEKSGLMGELMAFLPSSATEHRGLFAVLTVILSNIVSNVPAVLLLKFFVPVDHAEIWWKSLALFSTLAGNLTITGSVANLIVAEIAKRNNVAISAKEYLKAGLPLTVLTTGMALVWLTLFR</sequence>
<evidence type="ECO:0000256" key="3">
    <source>
        <dbReference type="ARBA" id="ARBA00009843"/>
    </source>
</evidence>
<feature type="transmembrane region" description="Helical" evidence="10">
    <location>
        <begin position="37"/>
        <end position="55"/>
    </location>
</feature>
<proteinExistence type="inferred from homology"/>